<dbReference type="PANTHER" id="PTHR10815">
    <property type="entry name" value="METHYLATED-DNA--PROTEIN-CYSTEINE METHYLTRANSFERASE"/>
    <property type="match status" value="1"/>
</dbReference>
<evidence type="ECO:0000256" key="10">
    <source>
        <dbReference type="ARBA" id="ARBA00049348"/>
    </source>
</evidence>
<dbReference type="Proteomes" id="UP000323082">
    <property type="component" value="Unassembled WGS sequence"/>
</dbReference>
<evidence type="ECO:0000256" key="7">
    <source>
        <dbReference type="ARBA" id="ARBA00023015"/>
    </source>
</evidence>
<feature type="domain" description="HTH araC/xylS-type" evidence="11">
    <location>
        <begin position="13"/>
        <end position="111"/>
    </location>
</feature>
<dbReference type="Pfam" id="PF01035">
    <property type="entry name" value="DNA_binding_1"/>
    <property type="match status" value="1"/>
</dbReference>
<dbReference type="EC" id="2.1.1.63" evidence="3"/>
<evidence type="ECO:0000256" key="1">
    <source>
        <dbReference type="ARBA" id="ARBA00001286"/>
    </source>
</evidence>
<dbReference type="PROSITE" id="PS00374">
    <property type="entry name" value="MGMT"/>
    <property type="match status" value="1"/>
</dbReference>
<dbReference type="InterPro" id="IPR009057">
    <property type="entry name" value="Homeodomain-like_sf"/>
</dbReference>
<keyword evidence="5 12" id="KW-0808">Transferase</keyword>
<dbReference type="GO" id="GO:0003700">
    <property type="term" value="F:DNA-binding transcription factor activity"/>
    <property type="evidence" value="ECO:0007669"/>
    <property type="project" value="InterPro"/>
</dbReference>
<dbReference type="InterPro" id="IPR001497">
    <property type="entry name" value="MethylDNA_cys_MeTrfase_AS"/>
</dbReference>
<dbReference type="SUPFAM" id="SSF46689">
    <property type="entry name" value="Homeodomain-like"/>
    <property type="match status" value="2"/>
</dbReference>
<protein>
    <recommendedName>
        <fullName evidence="3">methylated-DNA--[protein]-cysteine S-methyltransferase</fullName>
        <ecNumber evidence="3">2.1.1.63</ecNumber>
    </recommendedName>
</protein>
<keyword evidence="8" id="KW-0804">Transcription</keyword>
<keyword evidence="9" id="KW-0234">DNA repair</keyword>
<comment type="similarity">
    <text evidence="2">Belongs to the MGMT family.</text>
</comment>
<dbReference type="Gene3D" id="1.10.10.10">
    <property type="entry name" value="Winged helix-like DNA-binding domain superfamily/Winged helix DNA-binding domain"/>
    <property type="match status" value="1"/>
</dbReference>
<evidence type="ECO:0000313" key="12">
    <source>
        <dbReference type="EMBL" id="KAA2224327.1"/>
    </source>
</evidence>
<evidence type="ECO:0000256" key="3">
    <source>
        <dbReference type="ARBA" id="ARBA00011918"/>
    </source>
</evidence>
<evidence type="ECO:0000313" key="13">
    <source>
        <dbReference type="Proteomes" id="UP000323082"/>
    </source>
</evidence>
<comment type="caution">
    <text evidence="12">The sequence shown here is derived from an EMBL/GenBank/DDBJ whole genome shotgun (WGS) entry which is preliminary data.</text>
</comment>
<evidence type="ECO:0000256" key="8">
    <source>
        <dbReference type="ARBA" id="ARBA00023163"/>
    </source>
</evidence>
<evidence type="ECO:0000256" key="9">
    <source>
        <dbReference type="ARBA" id="ARBA00023204"/>
    </source>
</evidence>
<dbReference type="Pfam" id="PF12833">
    <property type="entry name" value="HTH_18"/>
    <property type="match status" value="1"/>
</dbReference>
<dbReference type="NCBIfam" id="TIGR00589">
    <property type="entry name" value="ogt"/>
    <property type="match status" value="1"/>
</dbReference>
<dbReference type="Pfam" id="PF02870">
    <property type="entry name" value="Methyltransf_1N"/>
    <property type="match status" value="1"/>
</dbReference>
<dbReference type="FunFam" id="1.10.10.10:FF:000214">
    <property type="entry name" value="Methylated-DNA--protein-cysteine methyltransferase"/>
    <property type="match status" value="1"/>
</dbReference>
<dbReference type="Gene3D" id="1.10.10.60">
    <property type="entry name" value="Homeodomain-like"/>
    <property type="match status" value="2"/>
</dbReference>
<dbReference type="PANTHER" id="PTHR10815:SF13">
    <property type="entry name" value="METHYLATED-DNA--PROTEIN-CYSTEINE METHYLTRANSFERASE"/>
    <property type="match status" value="1"/>
</dbReference>
<comment type="catalytic activity">
    <reaction evidence="1">
        <text>a 4-O-methyl-thymidine in DNA + L-cysteinyl-[protein] = a thymidine in DNA + S-methyl-L-cysteinyl-[protein]</text>
        <dbReference type="Rhea" id="RHEA:53428"/>
        <dbReference type="Rhea" id="RHEA-COMP:10131"/>
        <dbReference type="Rhea" id="RHEA-COMP:10132"/>
        <dbReference type="Rhea" id="RHEA-COMP:13555"/>
        <dbReference type="Rhea" id="RHEA-COMP:13556"/>
        <dbReference type="ChEBI" id="CHEBI:29950"/>
        <dbReference type="ChEBI" id="CHEBI:82612"/>
        <dbReference type="ChEBI" id="CHEBI:137386"/>
        <dbReference type="ChEBI" id="CHEBI:137387"/>
        <dbReference type="EC" id="2.1.1.63"/>
    </reaction>
</comment>
<dbReference type="CDD" id="cd06445">
    <property type="entry name" value="ATase"/>
    <property type="match status" value="1"/>
</dbReference>
<dbReference type="SMART" id="SM00342">
    <property type="entry name" value="HTH_ARAC"/>
    <property type="match status" value="1"/>
</dbReference>
<dbReference type="Gene3D" id="3.30.160.70">
    <property type="entry name" value="Methylated DNA-protein cysteine methyltransferase domain"/>
    <property type="match status" value="1"/>
</dbReference>
<dbReference type="EMBL" id="VUNZ01000001">
    <property type="protein sequence ID" value="KAA2224327.1"/>
    <property type="molecule type" value="Genomic_DNA"/>
</dbReference>
<dbReference type="InterPro" id="IPR018060">
    <property type="entry name" value="HTH_AraC"/>
</dbReference>
<organism evidence="12 13">
    <name type="scientific">Chryseobacterium sediminis</name>
    <dbReference type="NCBI Taxonomy" id="1679494"/>
    <lineage>
        <taxon>Bacteria</taxon>
        <taxon>Pseudomonadati</taxon>
        <taxon>Bacteroidota</taxon>
        <taxon>Flavobacteriia</taxon>
        <taxon>Flavobacteriales</taxon>
        <taxon>Weeksellaceae</taxon>
        <taxon>Chryseobacterium group</taxon>
        <taxon>Chryseobacterium</taxon>
    </lineage>
</organism>
<keyword evidence="6" id="KW-0227">DNA damage</keyword>
<evidence type="ECO:0000256" key="6">
    <source>
        <dbReference type="ARBA" id="ARBA00022763"/>
    </source>
</evidence>
<accession>A0A5B2UDB8</accession>
<sequence>MSTQSQIDYNRIAKAIEYIQSNFRLQPSLEEVAENIHLSPAHFQKIFTDWAGTSPKKFLQFISLEHAKNLLKEERASLFDAAYETGFSSTSRLHDLFVKVEGMSPAEYKNGGKSLTIHYSFSESPFGNLLVASTEKGICYMAFEDDKEKAFGELKQKFPNASFTEQQDALQKNALSIFDKDWTKLNTIKLHLKGTDFQLKVWESLLTIPMGKLSTYGSLAEKIGNPKAFRAVGTAIGSNPVAFLIPCHRVIQATGHLGGYRWGSDRKQLIVGWEGSRIYS</sequence>
<dbReference type="InterPro" id="IPR036631">
    <property type="entry name" value="MGMT_N_sf"/>
</dbReference>
<dbReference type="RefSeq" id="WP_149833284.1">
    <property type="nucleotide sequence ID" value="NZ_VUNZ01000001.1"/>
</dbReference>
<dbReference type="AlphaFoldDB" id="A0A5B2UDB8"/>
<dbReference type="GO" id="GO:0006281">
    <property type="term" value="P:DNA repair"/>
    <property type="evidence" value="ECO:0007669"/>
    <property type="project" value="UniProtKB-KW"/>
</dbReference>
<reference evidence="12 13" key="1">
    <citation type="journal article" date="2015" name="Int. J. Syst. Evol. Microbiol.">
        <title>Chryseobacterium sediminis sp. nov., isolated from a river sediment.</title>
        <authorList>
            <person name="Kampfer P."/>
            <person name="Busse H.J."/>
            <person name="McInroy J.A."/>
            <person name="Glaeser S.P."/>
        </authorList>
    </citation>
    <scope>NUCLEOTIDE SEQUENCE [LARGE SCALE GENOMIC DNA]</scope>
    <source>
        <strain evidence="12 13">IMT-174</strain>
    </source>
</reference>
<dbReference type="GO" id="GO:0003908">
    <property type="term" value="F:methylated-DNA-[protein]-cysteine S-methyltransferase activity"/>
    <property type="evidence" value="ECO:0007669"/>
    <property type="project" value="UniProtKB-EC"/>
</dbReference>
<keyword evidence="7" id="KW-0805">Transcription regulation</keyword>
<evidence type="ECO:0000256" key="5">
    <source>
        <dbReference type="ARBA" id="ARBA00022679"/>
    </source>
</evidence>
<comment type="catalytic activity">
    <reaction evidence="10">
        <text>a 6-O-methyl-2'-deoxyguanosine in DNA + L-cysteinyl-[protein] = S-methyl-L-cysteinyl-[protein] + a 2'-deoxyguanosine in DNA</text>
        <dbReference type="Rhea" id="RHEA:24000"/>
        <dbReference type="Rhea" id="RHEA-COMP:10131"/>
        <dbReference type="Rhea" id="RHEA-COMP:10132"/>
        <dbReference type="Rhea" id="RHEA-COMP:11367"/>
        <dbReference type="Rhea" id="RHEA-COMP:11368"/>
        <dbReference type="ChEBI" id="CHEBI:29950"/>
        <dbReference type="ChEBI" id="CHEBI:82612"/>
        <dbReference type="ChEBI" id="CHEBI:85445"/>
        <dbReference type="ChEBI" id="CHEBI:85448"/>
        <dbReference type="EC" id="2.1.1.63"/>
    </reaction>
</comment>
<keyword evidence="4 12" id="KW-0489">Methyltransferase</keyword>
<dbReference type="GO" id="GO:0043565">
    <property type="term" value="F:sequence-specific DNA binding"/>
    <property type="evidence" value="ECO:0007669"/>
    <property type="project" value="InterPro"/>
</dbReference>
<proteinExistence type="inferred from homology"/>
<dbReference type="SUPFAM" id="SSF53155">
    <property type="entry name" value="Methylated DNA-protein cysteine methyltransferase domain"/>
    <property type="match status" value="1"/>
</dbReference>
<evidence type="ECO:0000256" key="4">
    <source>
        <dbReference type="ARBA" id="ARBA00022603"/>
    </source>
</evidence>
<name>A0A5B2UDB8_9FLAO</name>
<dbReference type="InterPro" id="IPR036388">
    <property type="entry name" value="WH-like_DNA-bd_sf"/>
</dbReference>
<dbReference type="InterPro" id="IPR036217">
    <property type="entry name" value="MethylDNA_cys_MeTrfase_DNAb"/>
</dbReference>
<dbReference type="SUPFAM" id="SSF46767">
    <property type="entry name" value="Methylated DNA-protein cysteine methyltransferase, C-terminal domain"/>
    <property type="match status" value="1"/>
</dbReference>
<dbReference type="InterPro" id="IPR008332">
    <property type="entry name" value="MethylG_MeTrfase_N"/>
</dbReference>
<dbReference type="InterPro" id="IPR014048">
    <property type="entry name" value="MethylDNA_cys_MeTrfase_DNA-bd"/>
</dbReference>
<dbReference type="OrthoDB" id="9802228at2"/>
<evidence type="ECO:0000259" key="11">
    <source>
        <dbReference type="PROSITE" id="PS01124"/>
    </source>
</evidence>
<evidence type="ECO:0000256" key="2">
    <source>
        <dbReference type="ARBA" id="ARBA00008711"/>
    </source>
</evidence>
<dbReference type="GO" id="GO:0032259">
    <property type="term" value="P:methylation"/>
    <property type="evidence" value="ECO:0007669"/>
    <property type="project" value="UniProtKB-KW"/>
</dbReference>
<gene>
    <name evidence="12" type="ORF">FW780_09025</name>
</gene>
<dbReference type="PROSITE" id="PS01124">
    <property type="entry name" value="HTH_ARAC_FAMILY_2"/>
    <property type="match status" value="1"/>
</dbReference>